<dbReference type="GeneID" id="124627740"/>
<organism evidence="1 2">
    <name type="scientific">Ictalurus punctatus</name>
    <name type="common">Channel catfish</name>
    <name type="synonym">Silurus punctatus</name>
    <dbReference type="NCBI Taxonomy" id="7998"/>
    <lineage>
        <taxon>Eukaryota</taxon>
        <taxon>Metazoa</taxon>
        <taxon>Chordata</taxon>
        <taxon>Craniata</taxon>
        <taxon>Vertebrata</taxon>
        <taxon>Euteleostomi</taxon>
        <taxon>Actinopterygii</taxon>
        <taxon>Neopterygii</taxon>
        <taxon>Teleostei</taxon>
        <taxon>Ostariophysi</taxon>
        <taxon>Siluriformes</taxon>
        <taxon>Ictaluridae</taxon>
        <taxon>Ictalurus</taxon>
    </lineage>
</organism>
<evidence type="ECO:0000313" key="1">
    <source>
        <dbReference type="Proteomes" id="UP000221080"/>
    </source>
</evidence>
<accession>A0A9F7RGE1</accession>
<evidence type="ECO:0000313" key="2">
    <source>
        <dbReference type="RefSeq" id="XP_053534957.1"/>
    </source>
</evidence>
<dbReference type="KEGG" id="ipu:124627740"/>
<protein>
    <submittedName>
        <fullName evidence="2">Proline-rich protein 21</fullName>
    </submittedName>
</protein>
<dbReference type="AlphaFoldDB" id="A0A9F7RGE1"/>
<proteinExistence type="predicted"/>
<keyword evidence="1" id="KW-1185">Reference proteome</keyword>
<name>A0A9F7RGE1_ICTPU</name>
<gene>
    <name evidence="2" type="primary">LOC124627740</name>
</gene>
<reference evidence="1" key="1">
    <citation type="journal article" date="2016" name="Nat. Commun.">
        <title>The channel catfish genome sequence provides insights into the evolution of scale formation in teleosts.</title>
        <authorList>
            <person name="Liu Z."/>
            <person name="Liu S."/>
            <person name="Yao J."/>
            <person name="Bao L."/>
            <person name="Zhang J."/>
            <person name="Li Y."/>
            <person name="Jiang C."/>
            <person name="Sun L."/>
            <person name="Wang R."/>
            <person name="Zhang Y."/>
            <person name="Zhou T."/>
            <person name="Zeng Q."/>
            <person name="Fu Q."/>
            <person name="Gao S."/>
            <person name="Li N."/>
            <person name="Koren S."/>
            <person name="Jiang Y."/>
            <person name="Zimin A."/>
            <person name="Xu P."/>
            <person name="Phillippy A.M."/>
            <person name="Geng X."/>
            <person name="Song L."/>
            <person name="Sun F."/>
            <person name="Li C."/>
            <person name="Wang X."/>
            <person name="Chen A."/>
            <person name="Jin Y."/>
            <person name="Yuan Z."/>
            <person name="Yang Y."/>
            <person name="Tan S."/>
            <person name="Peatman E."/>
            <person name="Lu J."/>
            <person name="Qin Z."/>
            <person name="Dunham R."/>
            <person name="Li Z."/>
            <person name="Sonstegard T."/>
            <person name="Feng J."/>
            <person name="Danzmann R.G."/>
            <person name="Schroeder S."/>
            <person name="Scheffler B."/>
            <person name="Duke M.V."/>
            <person name="Ballard L."/>
            <person name="Kucuktas H."/>
            <person name="Kaltenboeck L."/>
            <person name="Liu H."/>
            <person name="Armbruster J."/>
            <person name="Xie Y."/>
            <person name="Kirby M.L."/>
            <person name="Tian Y."/>
            <person name="Flanagan M.E."/>
            <person name="Mu W."/>
            <person name="Waldbieser G.C."/>
        </authorList>
    </citation>
    <scope>NUCLEOTIDE SEQUENCE [LARGE SCALE GENOMIC DNA]</scope>
    <source>
        <strain evidence="1">SDA103</strain>
    </source>
</reference>
<dbReference type="RefSeq" id="XP_053534957.1">
    <property type="nucleotide sequence ID" value="XM_053678982.1"/>
</dbReference>
<sequence>MAVEQEVLGSNPKWSTWLEFGGGGGAEIKEGECTPFRAEVRAGRQSTYLPYHLLSHSLLFPSSGCPSSCLLFYTLSRLCTHLFPPPLCAHPLPLGGHPPDFSVTLFALQDVHPPLLLPTYLSPSSCTLHPLPPLFLHTPPTTTTVPAHSTHYHHCSCTLHPLPPLFLHTPPTTTTVPAHSTHYHHCSCTLHPLPPLFLHTPPTTTTVPAHSTHYHHCSCTLHPLPPLFLHTPPTTTTVPAHSTHYHHCSCTLHPLPPLFLHTPPTTTTVPFLSCTLQPPLFPSYPLSPDSCWVLIQAASDPQKQPLNQLSYRVSYITLFPLHLHTASPEQRHKF</sequence>
<dbReference type="Proteomes" id="UP000221080">
    <property type="component" value="Chromosome 3"/>
</dbReference>
<reference evidence="2" key="2">
    <citation type="submission" date="2025-08" db="UniProtKB">
        <authorList>
            <consortium name="RefSeq"/>
        </authorList>
    </citation>
    <scope>IDENTIFICATION</scope>
    <source>
        <tissue evidence="2">Blood</tissue>
    </source>
</reference>